<proteinExistence type="predicted"/>
<evidence type="ECO:0000313" key="6">
    <source>
        <dbReference type="Proteomes" id="UP001597229"/>
    </source>
</evidence>
<dbReference type="InterPro" id="IPR052708">
    <property type="entry name" value="PxpC"/>
</dbReference>
<dbReference type="Proteomes" id="UP001597229">
    <property type="component" value="Unassembled WGS sequence"/>
</dbReference>
<name>A0ABW3VTD4_9ACTN</name>
<accession>A0ABW3VTD4</accession>
<dbReference type="RefSeq" id="WP_367920688.1">
    <property type="nucleotide sequence ID" value="NZ_BAABAC010000036.1"/>
</dbReference>
<evidence type="ECO:0000256" key="2">
    <source>
        <dbReference type="ARBA" id="ARBA00022801"/>
    </source>
</evidence>
<feature type="domain" description="Carboxyltransferase" evidence="4">
    <location>
        <begin position="28"/>
        <end position="290"/>
    </location>
</feature>
<dbReference type="InterPro" id="IPR029000">
    <property type="entry name" value="Cyclophilin-like_dom_sf"/>
</dbReference>
<dbReference type="Gene3D" id="2.40.100.10">
    <property type="entry name" value="Cyclophilin-like"/>
    <property type="match status" value="1"/>
</dbReference>
<dbReference type="Pfam" id="PF02626">
    <property type="entry name" value="CT_A_B"/>
    <property type="match status" value="1"/>
</dbReference>
<dbReference type="SUPFAM" id="SSF50891">
    <property type="entry name" value="Cyclophilin-like"/>
    <property type="match status" value="1"/>
</dbReference>
<keyword evidence="6" id="KW-1185">Reference proteome</keyword>
<keyword evidence="1" id="KW-0547">Nucleotide-binding</keyword>
<keyword evidence="3" id="KW-0067">ATP-binding</keyword>
<organism evidence="5 6">
    <name type="scientific">Nocardioides ginsengisoli</name>
    <dbReference type="NCBI Taxonomy" id="363868"/>
    <lineage>
        <taxon>Bacteria</taxon>
        <taxon>Bacillati</taxon>
        <taxon>Actinomycetota</taxon>
        <taxon>Actinomycetes</taxon>
        <taxon>Propionibacteriales</taxon>
        <taxon>Nocardioidaceae</taxon>
        <taxon>Nocardioides</taxon>
    </lineage>
</organism>
<evidence type="ECO:0000259" key="4">
    <source>
        <dbReference type="SMART" id="SM00797"/>
    </source>
</evidence>
<sequence>MTGRSRVTVVEPGLLALVQDLGRTGYAHLGVGRSGAADPVAMRLANRMLGNDESAPVVEVTNGGLVLTVDGPCLIAVTGAPLSVTVGARRRWTHEVIAVGAGEQVALGTPRQGLRSFLAVRGGFDVPPVLGSCSTDLLSGIGPAPLTAGTVLDVGLATDPRPTTDLVVAPPPPMPDEDVRLPVRIGPRDDWFEPEALRMLFRSRFEVTPDSDRIGVRLDGPSMPRRIRSELTSEGVVEGSLQAPPGGRLTVFGPDHPVTGGYPVIAVVRARALPMVAQLRPGQGVRFHRG</sequence>
<gene>
    <name evidence="5" type="ORF">ACFQ3F_00820</name>
</gene>
<keyword evidence="2" id="KW-0378">Hydrolase</keyword>
<dbReference type="NCBIfam" id="TIGR00724">
    <property type="entry name" value="urea_amlyse_rel"/>
    <property type="match status" value="1"/>
</dbReference>
<protein>
    <submittedName>
        <fullName evidence="5">Biotin-dependent carboxyltransferase family protein</fullName>
    </submittedName>
</protein>
<dbReference type="EMBL" id="JBHTLX010000002">
    <property type="protein sequence ID" value="MFD1246318.1"/>
    <property type="molecule type" value="Genomic_DNA"/>
</dbReference>
<dbReference type="SMART" id="SM00797">
    <property type="entry name" value="AHS2"/>
    <property type="match status" value="1"/>
</dbReference>
<evidence type="ECO:0000256" key="3">
    <source>
        <dbReference type="ARBA" id="ARBA00022840"/>
    </source>
</evidence>
<reference evidence="6" key="1">
    <citation type="journal article" date="2019" name="Int. J. Syst. Evol. Microbiol.">
        <title>The Global Catalogue of Microorganisms (GCM) 10K type strain sequencing project: providing services to taxonomists for standard genome sequencing and annotation.</title>
        <authorList>
            <consortium name="The Broad Institute Genomics Platform"/>
            <consortium name="The Broad Institute Genome Sequencing Center for Infectious Disease"/>
            <person name="Wu L."/>
            <person name="Ma J."/>
        </authorList>
    </citation>
    <scope>NUCLEOTIDE SEQUENCE [LARGE SCALE GENOMIC DNA]</scope>
    <source>
        <strain evidence="6">CCUG 52478</strain>
    </source>
</reference>
<comment type="caution">
    <text evidence="5">The sequence shown here is derived from an EMBL/GenBank/DDBJ whole genome shotgun (WGS) entry which is preliminary data.</text>
</comment>
<evidence type="ECO:0000313" key="5">
    <source>
        <dbReference type="EMBL" id="MFD1246318.1"/>
    </source>
</evidence>
<dbReference type="InterPro" id="IPR003778">
    <property type="entry name" value="CT_A_B"/>
</dbReference>
<evidence type="ECO:0000256" key="1">
    <source>
        <dbReference type="ARBA" id="ARBA00022741"/>
    </source>
</evidence>
<dbReference type="PANTHER" id="PTHR43309:SF3">
    <property type="entry name" value="5-OXOPROLINASE SUBUNIT C"/>
    <property type="match status" value="1"/>
</dbReference>
<dbReference type="PANTHER" id="PTHR43309">
    <property type="entry name" value="5-OXOPROLINASE SUBUNIT C"/>
    <property type="match status" value="1"/>
</dbReference>